<evidence type="ECO:0000313" key="2">
    <source>
        <dbReference type="EMBL" id="GER54200.1"/>
    </source>
</evidence>
<reference evidence="3" key="1">
    <citation type="journal article" date="2019" name="Curr. Biol.">
        <title>Genome Sequence of Striga asiatica Provides Insight into the Evolution of Plant Parasitism.</title>
        <authorList>
            <person name="Yoshida S."/>
            <person name="Kim S."/>
            <person name="Wafula E.K."/>
            <person name="Tanskanen J."/>
            <person name="Kim Y.M."/>
            <person name="Honaas L."/>
            <person name="Yang Z."/>
            <person name="Spallek T."/>
            <person name="Conn C.E."/>
            <person name="Ichihashi Y."/>
            <person name="Cheong K."/>
            <person name="Cui S."/>
            <person name="Der J.P."/>
            <person name="Gundlach H."/>
            <person name="Jiao Y."/>
            <person name="Hori C."/>
            <person name="Ishida J.K."/>
            <person name="Kasahara H."/>
            <person name="Kiba T."/>
            <person name="Kim M.S."/>
            <person name="Koo N."/>
            <person name="Laohavisit A."/>
            <person name="Lee Y.H."/>
            <person name="Lumba S."/>
            <person name="McCourt P."/>
            <person name="Mortimer J.C."/>
            <person name="Mutuku J.M."/>
            <person name="Nomura T."/>
            <person name="Sasaki-Sekimoto Y."/>
            <person name="Seto Y."/>
            <person name="Wang Y."/>
            <person name="Wakatake T."/>
            <person name="Sakakibara H."/>
            <person name="Demura T."/>
            <person name="Yamaguchi S."/>
            <person name="Yoneyama K."/>
            <person name="Manabe R.I."/>
            <person name="Nelson D.C."/>
            <person name="Schulman A.H."/>
            <person name="Timko M.P."/>
            <person name="dePamphilis C.W."/>
            <person name="Choi D."/>
            <person name="Shirasu K."/>
        </authorList>
    </citation>
    <scope>NUCLEOTIDE SEQUENCE [LARGE SCALE GENOMIC DNA]</scope>
    <source>
        <strain evidence="3">cv. UVA1</strain>
    </source>
</reference>
<organism evidence="2 3">
    <name type="scientific">Striga asiatica</name>
    <name type="common">Asiatic witchweed</name>
    <name type="synonym">Buchnera asiatica</name>
    <dbReference type="NCBI Taxonomy" id="4170"/>
    <lineage>
        <taxon>Eukaryota</taxon>
        <taxon>Viridiplantae</taxon>
        <taxon>Streptophyta</taxon>
        <taxon>Embryophyta</taxon>
        <taxon>Tracheophyta</taxon>
        <taxon>Spermatophyta</taxon>
        <taxon>Magnoliopsida</taxon>
        <taxon>eudicotyledons</taxon>
        <taxon>Gunneridae</taxon>
        <taxon>Pentapetalae</taxon>
        <taxon>asterids</taxon>
        <taxon>lamiids</taxon>
        <taxon>Lamiales</taxon>
        <taxon>Orobanchaceae</taxon>
        <taxon>Buchnereae</taxon>
        <taxon>Striga</taxon>
    </lineage>
</organism>
<name>A0A5A7RA63_STRAF</name>
<comment type="caution">
    <text evidence="2">The sequence shown here is derived from an EMBL/GenBank/DDBJ whole genome shotgun (WGS) entry which is preliminary data.</text>
</comment>
<feature type="compositionally biased region" description="Basic and acidic residues" evidence="1">
    <location>
        <begin position="92"/>
        <end position="107"/>
    </location>
</feature>
<keyword evidence="3" id="KW-1185">Reference proteome</keyword>
<gene>
    <name evidence="2" type="ORF">STAS_31770</name>
</gene>
<evidence type="ECO:0000313" key="3">
    <source>
        <dbReference type="Proteomes" id="UP000325081"/>
    </source>
</evidence>
<protein>
    <submittedName>
        <fullName evidence="2">Inorganic pyrophosphatase</fullName>
    </submittedName>
</protein>
<feature type="compositionally biased region" description="Basic and acidic residues" evidence="1">
    <location>
        <begin position="117"/>
        <end position="134"/>
    </location>
</feature>
<evidence type="ECO:0000256" key="1">
    <source>
        <dbReference type="SAM" id="MobiDB-lite"/>
    </source>
</evidence>
<feature type="region of interest" description="Disordered" evidence="1">
    <location>
        <begin position="1"/>
        <end position="43"/>
    </location>
</feature>
<dbReference type="Proteomes" id="UP000325081">
    <property type="component" value="Unassembled WGS sequence"/>
</dbReference>
<dbReference type="EMBL" id="BKCP01010959">
    <property type="protein sequence ID" value="GER54200.1"/>
    <property type="molecule type" value="Genomic_DNA"/>
</dbReference>
<accession>A0A5A7RA63</accession>
<sequence length="179" mass="19958">MGCAVSRLEDDGMALSPKLRQAKPEPLMHPHHDKNAPDKKPMRLSLRKGYQEEKIGGLNENGDCADDDGRRIKRGEERAFPGSPSFRVYFKDNGEDHKHGHENEALKNEVLGNGAETPKEFAESNKVKITSDKKKSSKKVLPKGRQSIVKNLFNYKSCYNTLPSSGHDQTSLLRGKAST</sequence>
<dbReference type="AlphaFoldDB" id="A0A5A7RA63"/>
<dbReference type="OrthoDB" id="914273at2759"/>
<proteinExistence type="predicted"/>
<feature type="compositionally biased region" description="Basic and acidic residues" evidence="1">
    <location>
        <begin position="22"/>
        <end position="41"/>
    </location>
</feature>
<feature type="region of interest" description="Disordered" evidence="1">
    <location>
        <begin position="92"/>
        <end position="143"/>
    </location>
</feature>